<dbReference type="Proteomes" id="UP001295423">
    <property type="component" value="Unassembled WGS sequence"/>
</dbReference>
<reference evidence="3" key="1">
    <citation type="submission" date="2023-08" db="EMBL/GenBank/DDBJ databases">
        <authorList>
            <person name="Audoor S."/>
            <person name="Bilcke G."/>
        </authorList>
    </citation>
    <scope>NUCLEOTIDE SEQUENCE</scope>
</reference>
<evidence type="ECO:0000313" key="3">
    <source>
        <dbReference type="EMBL" id="CAJ1959196.1"/>
    </source>
</evidence>
<feature type="region of interest" description="Disordered" evidence="1">
    <location>
        <begin position="1"/>
        <end position="58"/>
    </location>
</feature>
<gene>
    <name evidence="3" type="ORF">CYCCA115_LOCUS17617</name>
    <name evidence="2" type="ORF">CYCCA115_LOCUS6608</name>
</gene>
<name>A0AAD2JKS2_9STRA</name>
<dbReference type="AlphaFoldDB" id="A0AAD2JKS2"/>
<protein>
    <submittedName>
        <fullName evidence="3">Uncharacterized protein</fullName>
    </submittedName>
</protein>
<organism evidence="3 4">
    <name type="scientific">Cylindrotheca closterium</name>
    <dbReference type="NCBI Taxonomy" id="2856"/>
    <lineage>
        <taxon>Eukaryota</taxon>
        <taxon>Sar</taxon>
        <taxon>Stramenopiles</taxon>
        <taxon>Ochrophyta</taxon>
        <taxon>Bacillariophyta</taxon>
        <taxon>Bacillariophyceae</taxon>
        <taxon>Bacillariophycidae</taxon>
        <taxon>Bacillariales</taxon>
        <taxon>Bacillariaceae</taxon>
        <taxon>Cylindrotheca</taxon>
    </lineage>
</organism>
<comment type="caution">
    <text evidence="3">The sequence shown here is derived from an EMBL/GenBank/DDBJ whole genome shotgun (WGS) entry which is preliminary data.</text>
</comment>
<evidence type="ECO:0000313" key="4">
    <source>
        <dbReference type="Proteomes" id="UP001295423"/>
    </source>
</evidence>
<proteinExistence type="predicted"/>
<evidence type="ECO:0000256" key="1">
    <source>
        <dbReference type="SAM" id="MobiDB-lite"/>
    </source>
</evidence>
<sequence length="87" mass="10045">MCAPTKMNVITADMTRTSHMQKAGDLKTQLILPRGPLRRRNRSSLSERRSRELLSDSSDRLSELIRKNQSCLVDFESDDESDLEEDY</sequence>
<accession>A0AAD2JKS2</accession>
<feature type="compositionally biased region" description="Basic and acidic residues" evidence="1">
    <location>
        <begin position="45"/>
        <end position="58"/>
    </location>
</feature>
<evidence type="ECO:0000313" key="2">
    <source>
        <dbReference type="EMBL" id="CAJ1939481.1"/>
    </source>
</evidence>
<dbReference type="EMBL" id="CAKOGP040001981">
    <property type="protein sequence ID" value="CAJ1959196.1"/>
    <property type="molecule type" value="Genomic_DNA"/>
</dbReference>
<keyword evidence="4" id="KW-1185">Reference proteome</keyword>
<dbReference type="EMBL" id="CAKOGP040000798">
    <property type="protein sequence ID" value="CAJ1939481.1"/>
    <property type="molecule type" value="Genomic_DNA"/>
</dbReference>